<keyword evidence="12" id="KW-0012">Acyltransferase</keyword>
<evidence type="ECO:0000256" key="11">
    <source>
        <dbReference type="ARBA" id="ARBA00023014"/>
    </source>
</evidence>
<evidence type="ECO:0000256" key="14">
    <source>
        <dbReference type="ARBA" id="ARBA00047372"/>
    </source>
</evidence>
<dbReference type="SFLD" id="SFLDG01086">
    <property type="entry name" value="elongater_protein-like"/>
    <property type="match status" value="1"/>
</dbReference>
<dbReference type="GO" id="GO:0033588">
    <property type="term" value="C:elongator holoenzyme complex"/>
    <property type="evidence" value="ECO:0007669"/>
    <property type="project" value="TreeGrafter"/>
</dbReference>
<dbReference type="InterPro" id="IPR007197">
    <property type="entry name" value="rSAM"/>
</dbReference>
<protein>
    <recommendedName>
        <fullName evidence="13">tRNA carboxymethyluridine synthase</fullName>
        <ecNumber evidence="13">2.3.1.311</ecNumber>
    </recommendedName>
</protein>
<sequence>MTPELYKAALYVLQKIIALNTQDRMVIDKLKREAARKFKVPCPAQTIILHVYHESVASNTLPETHWIPKILKKSAIRTLSGVAPIPVLTKPYPCPGKCIYCPTEEGVPKSYNSNEPAVMRAITVNFDSYRQVAKRLFALSSGGHTVDKVDLIVMGGTFSFLPRSYQSSVVRKALKAMNEFMIMKENPKQFVKRFDSTIKKHTTLEREMLHNETAAIRCVGITFETRPDYINENEVIHMRKLGGTRVEIGVQSVYDDVNELTKRGHGNKEAKEATFLLKEAGFKVHYHTMPNLPGSDLKRDKEMYDILWNDPDFRPDQVKIYPCVVTIDAELKDWWTQGKFQTYSDEELIEMLAKVKKNIPYWVRIVRLGRDIPRPNVVDGTHYTNFRELVHAYMRQKGYICSCIRCREVRNRPHDVNDIQLLVEEYEASQGKEFFISMENESRSILHAHLRLRIPYHTLAGKRHFIRELTNAAIIREVHTYGEAVPLEERKKGASQHLGLGRIMMAKVEEIVQKEHIQKIAVISGVGVRGYYRKLGYELEGTYMTKKLGSKF</sequence>
<name>A0A1F4XK65_9BACT</name>
<dbReference type="EC" id="2.3.1.311" evidence="13"/>
<evidence type="ECO:0000313" key="17">
    <source>
        <dbReference type="EMBL" id="OGC81984.1"/>
    </source>
</evidence>
<dbReference type="InterPro" id="IPR034687">
    <property type="entry name" value="ELP3-like"/>
</dbReference>
<evidence type="ECO:0000256" key="1">
    <source>
        <dbReference type="ARBA" id="ARBA00005217"/>
    </source>
</evidence>
<dbReference type="InterPro" id="IPR058240">
    <property type="entry name" value="rSAM_sf"/>
</dbReference>
<dbReference type="GO" id="GO:0005737">
    <property type="term" value="C:cytoplasm"/>
    <property type="evidence" value="ECO:0007669"/>
    <property type="project" value="TreeGrafter"/>
</dbReference>
<feature type="binding site" evidence="15">
    <location>
        <position position="101"/>
    </location>
    <ligand>
        <name>[4Fe-4S] cluster</name>
        <dbReference type="ChEBI" id="CHEBI:49883"/>
        <note>4Fe-4S-S-AdoMet</note>
    </ligand>
</feature>
<dbReference type="InterPro" id="IPR032432">
    <property type="entry name" value="Radical_SAM_C"/>
</dbReference>
<proteinExistence type="inferred from homology"/>
<feature type="domain" description="Elp3/MiaA/NifB-like radical SAM core" evidence="16">
    <location>
        <begin position="84"/>
        <end position="354"/>
    </location>
</feature>
<dbReference type="Proteomes" id="UP000177614">
    <property type="component" value="Unassembled WGS sequence"/>
</dbReference>
<keyword evidence="11 15" id="KW-0411">Iron-sulfur</keyword>
<dbReference type="GO" id="GO:0106261">
    <property type="term" value="F:tRNA uridine(34) acetyltransferase activity"/>
    <property type="evidence" value="ECO:0007669"/>
    <property type="project" value="UniProtKB-EC"/>
</dbReference>
<keyword evidence="8 15" id="KW-0479">Metal-binding</keyword>
<evidence type="ECO:0000256" key="8">
    <source>
        <dbReference type="ARBA" id="ARBA00022723"/>
    </source>
</evidence>
<evidence type="ECO:0000313" key="18">
    <source>
        <dbReference type="Proteomes" id="UP000177614"/>
    </source>
</evidence>
<dbReference type="InterPro" id="IPR039661">
    <property type="entry name" value="ELP3"/>
</dbReference>
<dbReference type="GO" id="GO:0000049">
    <property type="term" value="F:tRNA binding"/>
    <property type="evidence" value="ECO:0007669"/>
    <property type="project" value="UniProtKB-KW"/>
</dbReference>
<dbReference type="STRING" id="1817814.A2V81_03615"/>
<dbReference type="SMART" id="SM00729">
    <property type="entry name" value="Elp3"/>
    <property type="match status" value="1"/>
</dbReference>
<keyword evidence="9" id="KW-0694">RNA-binding</keyword>
<dbReference type="SUPFAM" id="SSF102114">
    <property type="entry name" value="Radical SAM enzymes"/>
    <property type="match status" value="1"/>
</dbReference>
<dbReference type="CDD" id="cd01335">
    <property type="entry name" value="Radical_SAM"/>
    <property type="match status" value="1"/>
</dbReference>
<comment type="pathway">
    <text evidence="1">tRNA modification.</text>
</comment>
<evidence type="ECO:0000256" key="4">
    <source>
        <dbReference type="ARBA" id="ARBA00022555"/>
    </source>
</evidence>
<dbReference type="SUPFAM" id="SSF55729">
    <property type="entry name" value="Acyl-CoA N-acyltransferases (Nat)"/>
    <property type="match status" value="1"/>
</dbReference>
<feature type="binding site" evidence="15">
    <location>
        <position position="94"/>
    </location>
    <ligand>
        <name>[4Fe-4S] cluster</name>
        <dbReference type="ChEBI" id="CHEBI:49883"/>
        <note>4Fe-4S-S-AdoMet</note>
    </ligand>
</feature>
<dbReference type="GO" id="GO:0002926">
    <property type="term" value="P:tRNA wobble base 5-methoxycarbonylmethyl-2-thiouridinylation"/>
    <property type="evidence" value="ECO:0007669"/>
    <property type="project" value="TreeGrafter"/>
</dbReference>
<evidence type="ECO:0000256" key="3">
    <source>
        <dbReference type="ARBA" id="ARBA00022485"/>
    </source>
</evidence>
<evidence type="ECO:0000256" key="2">
    <source>
        <dbReference type="ARBA" id="ARBA00005494"/>
    </source>
</evidence>
<dbReference type="AlphaFoldDB" id="A0A1F4XK65"/>
<dbReference type="Pfam" id="PF04055">
    <property type="entry name" value="Radical_SAM"/>
    <property type="match status" value="1"/>
</dbReference>
<dbReference type="PIRSF" id="PIRSF005669">
    <property type="entry name" value="Hist_AcTrfase_ELP3"/>
    <property type="match status" value="1"/>
</dbReference>
<dbReference type="InterPro" id="IPR006638">
    <property type="entry name" value="Elp3/MiaA/NifB-like_rSAM"/>
</dbReference>
<keyword evidence="4" id="KW-0820">tRNA-binding</keyword>
<dbReference type="InterPro" id="IPR016181">
    <property type="entry name" value="Acyl_CoA_acyltransferase"/>
</dbReference>
<keyword evidence="7" id="KW-0819">tRNA processing</keyword>
<gene>
    <name evidence="17" type="ORF">A2V81_03615</name>
</gene>
<dbReference type="SFLD" id="SFLDF00344">
    <property type="entry name" value="ELP3-like"/>
    <property type="match status" value="1"/>
</dbReference>
<feature type="binding site" evidence="15">
    <location>
        <position position="98"/>
    </location>
    <ligand>
        <name>[4Fe-4S] cluster</name>
        <dbReference type="ChEBI" id="CHEBI:49883"/>
        <note>4Fe-4S-S-AdoMet</note>
    </ligand>
</feature>
<dbReference type="NCBIfam" id="TIGR01211">
    <property type="entry name" value="ELP3"/>
    <property type="match status" value="1"/>
</dbReference>
<dbReference type="Gene3D" id="3.40.630.30">
    <property type="match status" value="1"/>
</dbReference>
<reference evidence="17 18" key="1">
    <citation type="journal article" date="2016" name="Nat. Commun.">
        <title>Thousands of microbial genomes shed light on interconnected biogeochemical processes in an aquifer system.</title>
        <authorList>
            <person name="Anantharaman K."/>
            <person name="Brown C.T."/>
            <person name="Hug L.A."/>
            <person name="Sharon I."/>
            <person name="Castelle C.J."/>
            <person name="Probst A.J."/>
            <person name="Thomas B.C."/>
            <person name="Singh A."/>
            <person name="Wilkins M.J."/>
            <person name="Karaoz U."/>
            <person name="Brodie E.L."/>
            <person name="Williams K.H."/>
            <person name="Hubbard S.S."/>
            <person name="Banfield J.F."/>
        </authorList>
    </citation>
    <scope>NUCLEOTIDE SEQUENCE [LARGE SCALE GENOMIC DNA]</scope>
</reference>
<evidence type="ECO:0000256" key="6">
    <source>
        <dbReference type="ARBA" id="ARBA00022691"/>
    </source>
</evidence>
<comment type="catalytic activity">
    <reaction evidence="14">
        <text>uridine(34) in tRNA + acetyl-CoA + S-adenosyl-L-methionine + H2O = 5-(carboxymethyl)uridine(34) in tRNA + 5'-deoxyadenosine + L-methionine + CoA + 2 H(+)</text>
        <dbReference type="Rhea" id="RHEA:61020"/>
        <dbReference type="Rhea" id="RHEA-COMP:10407"/>
        <dbReference type="Rhea" id="RHEA-COMP:11727"/>
        <dbReference type="ChEBI" id="CHEBI:15377"/>
        <dbReference type="ChEBI" id="CHEBI:15378"/>
        <dbReference type="ChEBI" id="CHEBI:17319"/>
        <dbReference type="ChEBI" id="CHEBI:57287"/>
        <dbReference type="ChEBI" id="CHEBI:57288"/>
        <dbReference type="ChEBI" id="CHEBI:57844"/>
        <dbReference type="ChEBI" id="CHEBI:59789"/>
        <dbReference type="ChEBI" id="CHEBI:65315"/>
        <dbReference type="ChEBI" id="CHEBI:74882"/>
        <dbReference type="EC" id="2.3.1.311"/>
    </reaction>
    <physiologicalReaction direction="left-to-right" evidence="14">
        <dbReference type="Rhea" id="RHEA:61021"/>
    </physiologicalReaction>
</comment>
<keyword evidence="3" id="KW-0004">4Fe-4S</keyword>
<dbReference type="PANTHER" id="PTHR11135:SF2">
    <property type="entry name" value="ELONGATOR COMPLEX PROTEIN 3"/>
    <property type="match status" value="1"/>
</dbReference>
<evidence type="ECO:0000256" key="7">
    <source>
        <dbReference type="ARBA" id="ARBA00022694"/>
    </source>
</evidence>
<evidence type="ECO:0000259" key="16">
    <source>
        <dbReference type="SMART" id="SM00729"/>
    </source>
</evidence>
<evidence type="ECO:0000256" key="15">
    <source>
        <dbReference type="PIRSR" id="PIRSR005669-1"/>
    </source>
</evidence>
<organism evidence="17 18">
    <name type="scientific">Candidatus Abawacabacteria bacterium RBG_16_42_10</name>
    <dbReference type="NCBI Taxonomy" id="1817814"/>
    <lineage>
        <taxon>Bacteria</taxon>
        <taxon>Candidatus Abawacaibacteriota</taxon>
    </lineage>
</organism>
<evidence type="ECO:0000256" key="5">
    <source>
        <dbReference type="ARBA" id="ARBA00022679"/>
    </source>
</evidence>
<comment type="cofactor">
    <cofactor evidence="15">
        <name>[4Fe-4S] cluster</name>
        <dbReference type="ChEBI" id="CHEBI:49883"/>
    </cofactor>
    <text evidence="15">Binds 1 [4Fe-4S] cluster. The cluster is coordinated with 3 cysteines and an exchangeable S-adenosyl-L-methionine.</text>
</comment>
<dbReference type="PANTHER" id="PTHR11135">
    <property type="entry name" value="HISTONE ACETYLTRANSFERASE-RELATED"/>
    <property type="match status" value="1"/>
</dbReference>
<evidence type="ECO:0000256" key="9">
    <source>
        <dbReference type="ARBA" id="ARBA00022884"/>
    </source>
</evidence>
<evidence type="ECO:0000256" key="12">
    <source>
        <dbReference type="ARBA" id="ARBA00023315"/>
    </source>
</evidence>
<dbReference type="EMBL" id="MEWR01000014">
    <property type="protein sequence ID" value="OGC81984.1"/>
    <property type="molecule type" value="Genomic_DNA"/>
</dbReference>
<evidence type="ECO:0000256" key="10">
    <source>
        <dbReference type="ARBA" id="ARBA00023004"/>
    </source>
</evidence>
<keyword evidence="6" id="KW-0949">S-adenosyl-L-methionine</keyword>
<keyword evidence="10 15" id="KW-0408">Iron</keyword>
<comment type="caution">
    <text evidence="17">The sequence shown here is derived from an EMBL/GenBank/DDBJ whole genome shotgun (WGS) entry which is preliminary data.</text>
</comment>
<dbReference type="Pfam" id="PF16199">
    <property type="entry name" value="Radical_SAM_C"/>
    <property type="match status" value="1"/>
</dbReference>
<evidence type="ECO:0000256" key="13">
    <source>
        <dbReference type="ARBA" id="ARBA00044771"/>
    </source>
</evidence>
<dbReference type="GO" id="GO:0051539">
    <property type="term" value="F:4 iron, 4 sulfur cluster binding"/>
    <property type="evidence" value="ECO:0007669"/>
    <property type="project" value="UniProtKB-KW"/>
</dbReference>
<keyword evidence="5" id="KW-0808">Transferase</keyword>
<comment type="similarity">
    <text evidence="2">Belongs to the ELP3 family.</text>
</comment>
<dbReference type="GO" id="GO:0046872">
    <property type="term" value="F:metal ion binding"/>
    <property type="evidence" value="ECO:0007669"/>
    <property type="project" value="UniProtKB-KW"/>
</dbReference>
<accession>A0A1F4XK65</accession>
<dbReference type="SFLD" id="SFLDS00029">
    <property type="entry name" value="Radical_SAM"/>
    <property type="match status" value="1"/>
</dbReference>